<protein>
    <submittedName>
        <fullName evidence="1">Uncharacterized protein</fullName>
    </submittedName>
</protein>
<organism evidence="1">
    <name type="scientific">Lepeophtheirus salmonis</name>
    <name type="common">Salmon louse</name>
    <name type="synonym">Caligus salmonis</name>
    <dbReference type="NCBI Taxonomy" id="72036"/>
    <lineage>
        <taxon>Eukaryota</taxon>
        <taxon>Metazoa</taxon>
        <taxon>Ecdysozoa</taxon>
        <taxon>Arthropoda</taxon>
        <taxon>Crustacea</taxon>
        <taxon>Multicrustacea</taxon>
        <taxon>Hexanauplia</taxon>
        <taxon>Copepoda</taxon>
        <taxon>Siphonostomatoida</taxon>
        <taxon>Caligidae</taxon>
        <taxon>Lepeophtheirus</taxon>
    </lineage>
</organism>
<dbReference type="AlphaFoldDB" id="A0A0K2UDI0"/>
<reference evidence="1" key="1">
    <citation type="submission" date="2014-05" db="EMBL/GenBank/DDBJ databases">
        <authorList>
            <person name="Chronopoulou M."/>
        </authorList>
    </citation>
    <scope>NUCLEOTIDE SEQUENCE</scope>
    <source>
        <tissue evidence="1">Whole organism</tissue>
    </source>
</reference>
<sequence length="53" mass="6519">MTMTQGQTLKKLLYIYQNQYFHSVNYMLNFQECVKGFRFDYVYIKSIETTNYL</sequence>
<accession>A0A0K2UDI0</accession>
<feature type="non-terminal residue" evidence="1">
    <location>
        <position position="53"/>
    </location>
</feature>
<proteinExistence type="predicted"/>
<dbReference type="EMBL" id="HACA01018380">
    <property type="protein sequence ID" value="CDW35741.1"/>
    <property type="molecule type" value="Transcribed_RNA"/>
</dbReference>
<name>A0A0K2UDI0_LEPSM</name>
<evidence type="ECO:0000313" key="1">
    <source>
        <dbReference type="EMBL" id="CDW35741.1"/>
    </source>
</evidence>